<dbReference type="AlphaFoldDB" id="A0A4D6KF83"/>
<protein>
    <submittedName>
        <fullName evidence="1">Cyclase</fullName>
    </submittedName>
</protein>
<proteinExistence type="predicted"/>
<reference evidence="1 2" key="2">
    <citation type="submission" date="2019-04" db="EMBL/GenBank/DDBJ databases">
        <authorList>
            <person name="Yang S."/>
            <person name="Wei W."/>
        </authorList>
    </citation>
    <scope>NUCLEOTIDE SEQUENCE [LARGE SCALE GENOMIC DNA]</scope>
    <source>
        <strain evidence="2">ZP60</strain>
    </source>
</reference>
<accession>A0A4D6KF83</accession>
<dbReference type="Pfam" id="PF10604">
    <property type="entry name" value="Polyketide_cyc2"/>
    <property type="match status" value="1"/>
</dbReference>
<name>A0A4D6KF83_9EURY</name>
<dbReference type="RefSeq" id="WP_015764060.1">
    <property type="nucleotide sequence ID" value="NZ_CP039375.1"/>
</dbReference>
<sequence>MSVYERSVRVDAPLADVWEFHSTGDGLEALTPNWMNLVVEESRGPDGEPDPDVLTEGSVIVSSVRPLGVGPRQTWTSEIVAREESDEHAMFRDHMTEGPFAHWLHTHRFVAEGDATLVHDRVEYQFPGGPLGKAVGPFAYVGFEPMFRYRHRTTKQLLE</sequence>
<organism evidence="1 2">
    <name type="scientific">Halomicrobium mukohataei</name>
    <dbReference type="NCBI Taxonomy" id="57705"/>
    <lineage>
        <taxon>Archaea</taxon>
        <taxon>Methanobacteriati</taxon>
        <taxon>Methanobacteriota</taxon>
        <taxon>Stenosarchaea group</taxon>
        <taxon>Halobacteria</taxon>
        <taxon>Halobacteriales</taxon>
        <taxon>Haloarculaceae</taxon>
        <taxon>Halomicrobium</taxon>
    </lineage>
</organism>
<dbReference type="InterPro" id="IPR019587">
    <property type="entry name" value="Polyketide_cyclase/dehydratase"/>
</dbReference>
<dbReference type="KEGG" id="halz:E5139_02810"/>
<dbReference type="Proteomes" id="UP000297053">
    <property type="component" value="Chromosome"/>
</dbReference>
<dbReference type="GeneID" id="42177833"/>
<evidence type="ECO:0000313" key="1">
    <source>
        <dbReference type="EMBL" id="QCD64623.1"/>
    </source>
</evidence>
<dbReference type="InterPro" id="IPR023393">
    <property type="entry name" value="START-like_dom_sf"/>
</dbReference>
<evidence type="ECO:0000313" key="2">
    <source>
        <dbReference type="Proteomes" id="UP000297053"/>
    </source>
</evidence>
<dbReference type="CDD" id="cd07820">
    <property type="entry name" value="SRPBCC_3"/>
    <property type="match status" value="1"/>
</dbReference>
<gene>
    <name evidence="1" type="ORF">E5139_02810</name>
</gene>
<reference evidence="1 2" key="1">
    <citation type="submission" date="2019-04" db="EMBL/GenBank/DDBJ databases">
        <title>Complete genome sequence of Arthrobacter sp. ZXY-2 associated with effective atrazine degradation and salt adaptation.</title>
        <authorList>
            <person name="Zhao X."/>
        </authorList>
    </citation>
    <scope>NUCLEOTIDE SEQUENCE [LARGE SCALE GENOMIC DNA]</scope>
    <source>
        <strain evidence="2">ZP60</strain>
    </source>
</reference>
<dbReference type="Gene3D" id="3.30.530.20">
    <property type="match status" value="1"/>
</dbReference>
<dbReference type="OMA" id="LWHHKHF"/>
<dbReference type="SUPFAM" id="SSF55961">
    <property type="entry name" value="Bet v1-like"/>
    <property type="match status" value="1"/>
</dbReference>
<dbReference type="EMBL" id="CP039375">
    <property type="protein sequence ID" value="QCD64623.1"/>
    <property type="molecule type" value="Genomic_DNA"/>
</dbReference>